<accession>A0A9D1HZZ7</accession>
<sequence>MEDTKKILEKMDEIDEKITSVQITLENEIRNNIQLIAEGHIDLERKL</sequence>
<protein>
    <submittedName>
        <fullName evidence="1">Uncharacterized protein</fullName>
    </submittedName>
</protein>
<dbReference type="Proteomes" id="UP000824090">
    <property type="component" value="Unassembled WGS sequence"/>
</dbReference>
<reference evidence="1" key="1">
    <citation type="submission" date="2020-10" db="EMBL/GenBank/DDBJ databases">
        <authorList>
            <person name="Gilroy R."/>
        </authorList>
    </citation>
    <scope>NUCLEOTIDE SEQUENCE</scope>
    <source>
        <strain evidence="1">ChiHcec3-6078</strain>
    </source>
</reference>
<name>A0A9D1HZZ7_9FIRM</name>
<dbReference type="EMBL" id="DVMP01000090">
    <property type="protein sequence ID" value="HIU25846.1"/>
    <property type="molecule type" value="Genomic_DNA"/>
</dbReference>
<proteinExistence type="predicted"/>
<comment type="caution">
    <text evidence="1">The sequence shown here is derived from an EMBL/GenBank/DDBJ whole genome shotgun (WGS) entry which is preliminary data.</text>
</comment>
<dbReference type="AlphaFoldDB" id="A0A9D1HZZ7"/>
<gene>
    <name evidence="1" type="ORF">IAC50_05060</name>
</gene>
<reference evidence="1" key="2">
    <citation type="journal article" date="2021" name="PeerJ">
        <title>Extensive microbial diversity within the chicken gut microbiome revealed by metagenomics and culture.</title>
        <authorList>
            <person name="Gilroy R."/>
            <person name="Ravi A."/>
            <person name="Getino M."/>
            <person name="Pursley I."/>
            <person name="Horton D.L."/>
            <person name="Alikhan N.F."/>
            <person name="Baker D."/>
            <person name="Gharbi K."/>
            <person name="Hall N."/>
            <person name="Watson M."/>
            <person name="Adriaenssens E.M."/>
            <person name="Foster-Nyarko E."/>
            <person name="Jarju S."/>
            <person name="Secka A."/>
            <person name="Antonio M."/>
            <person name="Oren A."/>
            <person name="Chaudhuri R.R."/>
            <person name="La Ragione R."/>
            <person name="Hildebrand F."/>
            <person name="Pallen M.J."/>
        </authorList>
    </citation>
    <scope>NUCLEOTIDE SEQUENCE</scope>
    <source>
        <strain evidence="1">ChiHcec3-6078</strain>
    </source>
</reference>
<evidence type="ECO:0000313" key="2">
    <source>
        <dbReference type="Proteomes" id="UP000824090"/>
    </source>
</evidence>
<organism evidence="1 2">
    <name type="scientific">Candidatus Allocopromorpha excrementigallinarum</name>
    <dbReference type="NCBI Taxonomy" id="2840742"/>
    <lineage>
        <taxon>Bacteria</taxon>
        <taxon>Bacillati</taxon>
        <taxon>Bacillota</taxon>
        <taxon>Clostridia</taxon>
        <taxon>Eubacteriales</taxon>
        <taxon>Eubacteriaceae</taxon>
        <taxon>Eubacteriaceae incertae sedis</taxon>
        <taxon>Candidatus Allocopromorpha</taxon>
    </lineage>
</organism>
<evidence type="ECO:0000313" key="1">
    <source>
        <dbReference type="EMBL" id="HIU25846.1"/>
    </source>
</evidence>
<feature type="non-terminal residue" evidence="1">
    <location>
        <position position="47"/>
    </location>
</feature>